<sequence>MVLQDYTKSKVEEIWVVKLVSSLSTAKRPNVLFDIRLINSYWYSKECLMLIDKRQEFPIKIIEDKVIPISEFYGYGLEFYKKALNLAITNGSNKNENNKQIEHEIDVSKISNPARLRMVIGPTGPTRS</sequence>
<evidence type="ECO:0000313" key="1">
    <source>
        <dbReference type="EMBL" id="PKY46361.1"/>
    </source>
</evidence>
<accession>A0A2I1GID3</accession>
<comment type="caution">
    <text evidence="1">The sequence shown here is derived from an EMBL/GenBank/DDBJ whole genome shotgun (WGS) entry which is preliminary data.</text>
</comment>
<evidence type="ECO:0000313" key="2">
    <source>
        <dbReference type="Proteomes" id="UP000234323"/>
    </source>
</evidence>
<dbReference type="AlphaFoldDB" id="A0A2I1GID3"/>
<reference evidence="1 2" key="1">
    <citation type="submission" date="2015-10" db="EMBL/GenBank/DDBJ databases">
        <title>Genome analyses suggest a sexual origin of heterokaryosis in a supposedly ancient asexual fungus.</title>
        <authorList>
            <person name="Ropars J."/>
            <person name="Sedzielewska K."/>
            <person name="Noel J."/>
            <person name="Charron P."/>
            <person name="Farinelli L."/>
            <person name="Marton T."/>
            <person name="Kruger M."/>
            <person name="Pelin A."/>
            <person name="Brachmann A."/>
            <person name="Corradi N."/>
        </authorList>
    </citation>
    <scope>NUCLEOTIDE SEQUENCE [LARGE SCALE GENOMIC DNA]</scope>
    <source>
        <strain evidence="1 2">A4</strain>
    </source>
</reference>
<dbReference type="VEuPathDB" id="FungiDB:FUN_016765"/>
<organism evidence="1 2">
    <name type="scientific">Rhizophagus irregularis</name>
    <dbReference type="NCBI Taxonomy" id="588596"/>
    <lineage>
        <taxon>Eukaryota</taxon>
        <taxon>Fungi</taxon>
        <taxon>Fungi incertae sedis</taxon>
        <taxon>Mucoromycota</taxon>
        <taxon>Glomeromycotina</taxon>
        <taxon>Glomeromycetes</taxon>
        <taxon>Glomerales</taxon>
        <taxon>Glomeraceae</taxon>
        <taxon>Rhizophagus</taxon>
    </lineage>
</organism>
<gene>
    <name evidence="1" type="ORF">RhiirA4_461206</name>
</gene>
<proteinExistence type="predicted"/>
<dbReference type="Proteomes" id="UP000234323">
    <property type="component" value="Unassembled WGS sequence"/>
</dbReference>
<keyword evidence="2" id="KW-1185">Reference proteome</keyword>
<protein>
    <submittedName>
        <fullName evidence="1">Uncharacterized protein</fullName>
    </submittedName>
</protein>
<dbReference type="EMBL" id="LLXI01000448">
    <property type="protein sequence ID" value="PKY46361.1"/>
    <property type="molecule type" value="Genomic_DNA"/>
</dbReference>
<name>A0A2I1GID3_9GLOM</name>